<dbReference type="PANTHER" id="PTHR41287">
    <property type="match status" value="1"/>
</dbReference>
<gene>
    <name evidence="3" type="ORF">KIJ12_05755</name>
</gene>
<comment type="caution">
    <text evidence="3">The sequence shown here is derived from an EMBL/GenBank/DDBJ whole genome shotgun (WGS) entry which is preliminary data.</text>
</comment>
<dbReference type="Pfam" id="PF03354">
    <property type="entry name" value="TerL_ATPase"/>
    <property type="match status" value="1"/>
</dbReference>
<feature type="domain" description="Terminase large subunit-like ATPase" evidence="1">
    <location>
        <begin position="88"/>
        <end position="268"/>
    </location>
</feature>
<evidence type="ECO:0000259" key="1">
    <source>
        <dbReference type="Pfam" id="PF03354"/>
    </source>
</evidence>
<dbReference type="Pfam" id="PF20441">
    <property type="entry name" value="TerL_nuclease"/>
    <property type="match status" value="1"/>
</dbReference>
<dbReference type="Proteomes" id="UP000752647">
    <property type="component" value="Unassembled WGS sequence"/>
</dbReference>
<dbReference type="PANTHER" id="PTHR41287:SF1">
    <property type="entry name" value="PROTEIN YMFN"/>
    <property type="match status" value="1"/>
</dbReference>
<dbReference type="RefSeq" id="WP_224144177.1">
    <property type="nucleotide sequence ID" value="NZ_JAHBFI010000014.1"/>
</dbReference>
<accession>A0A9Q3SX88</accession>
<dbReference type="InterPro" id="IPR046461">
    <property type="entry name" value="TerL_ATPase"/>
</dbReference>
<dbReference type="GO" id="GO:0004519">
    <property type="term" value="F:endonuclease activity"/>
    <property type="evidence" value="ECO:0007669"/>
    <property type="project" value="InterPro"/>
</dbReference>
<proteinExistence type="predicted"/>
<evidence type="ECO:0000313" key="4">
    <source>
        <dbReference type="Proteomes" id="UP000752647"/>
    </source>
</evidence>
<sequence>MIEQYQDVINEYEIDEPTIKYAVGVLTGHIIAGEKIKLACERHLSDLQRIKSDPAFHYVYDAERTEKIIKFSTLLVDLETHEPFKISPYEAFIVGLLEGWKEPETGGKRFDRAIISMARANGKTAVMALISLFNFLFGQPKTNRQLAVASADTAHADALFKYMSSQWANLAGGTFSKMAKQWGIEYNQREMRIKSQSTTMRKLSASSSTTSDGIGHFSYAVVDEYHLFKDRSFINSITSGQTFLPYSQTIFISTSGTDVRSPMFADYKRYSSYLEQKTWHEIDNILFLAWEQDNDDEAFGDPSVWQKSNPLFELESKRKSAIPKMTAERDELNSQGRLPDFLTKNMNRWQNAKENAFLPVDLLTQAIIPTFNMQVRDVYIGFDYSQTNDDTAIAFVFPYTDDTGNQKFHLYQHSFIPLAKLGTIEAKEQRDGINYRDVESKGFATITRDRFGLIDEDEVFNFMLSFIEKYDLNVKAILYDQWGTGTFIRRLDEVKNEYLIIPVRQGIKSLNEPTKFLQTAFIKSQITMLDDEAMFGALSNAVIVQDNNGIKIDKNTNSAKIDVADAIVNALFEGMFYFTSFSNAPEDKSHSPFAGMSEDQVNDYFMNEFKF</sequence>
<reference evidence="3" key="1">
    <citation type="submission" date="2021-05" db="EMBL/GenBank/DDBJ databases">
        <title>Pangenome of Leuconostoc gelidum warrants species status for Leuconostoc gelidum subsp. gasicomitatum.</title>
        <authorList>
            <person name="Johansson P."/>
            <person name="Sade E."/>
            <person name="Hultman J."/>
            <person name="Auvinen P."/>
            <person name="Bjorkroth J."/>
        </authorList>
    </citation>
    <scope>NUCLEOTIDE SEQUENCE</scope>
    <source>
        <strain evidence="3">A.21.4</strain>
    </source>
</reference>
<dbReference type="EMBL" id="JAHBFI010000014">
    <property type="protein sequence ID" value="MBZ5962650.1"/>
    <property type="molecule type" value="Genomic_DNA"/>
</dbReference>
<dbReference type="Gene3D" id="3.40.50.300">
    <property type="entry name" value="P-loop containing nucleotide triphosphate hydrolases"/>
    <property type="match status" value="1"/>
</dbReference>
<evidence type="ECO:0000259" key="2">
    <source>
        <dbReference type="Pfam" id="PF20441"/>
    </source>
</evidence>
<organism evidence="3 4">
    <name type="scientific">Leuconostoc gasicomitatum</name>
    <dbReference type="NCBI Taxonomy" id="115778"/>
    <lineage>
        <taxon>Bacteria</taxon>
        <taxon>Bacillati</taxon>
        <taxon>Bacillota</taxon>
        <taxon>Bacilli</taxon>
        <taxon>Lactobacillales</taxon>
        <taxon>Lactobacillaceae</taxon>
        <taxon>Leuconostoc</taxon>
        <taxon>Leuconostoc gelidum group</taxon>
    </lineage>
</organism>
<dbReference type="InterPro" id="IPR027417">
    <property type="entry name" value="P-loop_NTPase"/>
</dbReference>
<feature type="domain" description="Terminase large subunit-like endonuclease" evidence="2">
    <location>
        <begin position="291"/>
        <end position="573"/>
    </location>
</feature>
<dbReference type="InterPro" id="IPR005021">
    <property type="entry name" value="Terminase_largesu-like"/>
</dbReference>
<protein>
    <submittedName>
        <fullName evidence="3">Terminase large subunit</fullName>
    </submittedName>
</protein>
<evidence type="ECO:0000313" key="3">
    <source>
        <dbReference type="EMBL" id="MBZ5962650.1"/>
    </source>
</evidence>
<dbReference type="AlphaFoldDB" id="A0A9Q3SX88"/>
<name>A0A9Q3SX88_9LACO</name>
<dbReference type="InterPro" id="IPR046462">
    <property type="entry name" value="TerL_nuclease"/>
</dbReference>